<evidence type="ECO:0000256" key="11">
    <source>
        <dbReference type="SAM" id="Phobius"/>
    </source>
</evidence>
<feature type="transmembrane region" description="Helical" evidence="11">
    <location>
        <begin position="52"/>
        <end position="72"/>
    </location>
</feature>
<evidence type="ECO:0000256" key="9">
    <source>
        <dbReference type="ARBA" id="ARBA00025439"/>
    </source>
</evidence>
<feature type="transmembrane region" description="Helical" evidence="11">
    <location>
        <begin position="289"/>
        <end position="322"/>
    </location>
</feature>
<feature type="transmembrane region" description="Helical" evidence="11">
    <location>
        <begin position="337"/>
        <end position="354"/>
    </location>
</feature>
<keyword evidence="3" id="KW-0813">Transport</keyword>
<reference evidence="12" key="1">
    <citation type="submission" date="2017-02" db="EMBL/GenBank/DDBJ databases">
        <title>Delving into the versatile metabolic prowess of the omnipresent phylum Bacteroidetes.</title>
        <authorList>
            <person name="Nobu M.K."/>
            <person name="Mei R."/>
            <person name="Narihiro T."/>
            <person name="Kuroda K."/>
            <person name="Liu W.-T."/>
        </authorList>
    </citation>
    <scope>NUCLEOTIDE SEQUENCE</scope>
    <source>
        <strain evidence="12">ADurb.Bin276</strain>
    </source>
</reference>
<evidence type="ECO:0000256" key="3">
    <source>
        <dbReference type="ARBA" id="ARBA00022448"/>
    </source>
</evidence>
<keyword evidence="6 11" id="KW-0812">Transmembrane</keyword>
<evidence type="ECO:0000313" key="12">
    <source>
        <dbReference type="EMBL" id="OQA55020.1"/>
    </source>
</evidence>
<feature type="transmembrane region" description="Helical" evidence="11">
    <location>
        <begin position="205"/>
        <end position="224"/>
    </location>
</feature>
<protein>
    <recommendedName>
        <fullName evidence="10">Autoinducer 2 import system permease protein LsrD</fullName>
    </recommendedName>
</protein>
<dbReference type="PANTHER" id="PTHR32196">
    <property type="entry name" value="ABC TRANSPORTER PERMEASE PROTEIN YPHD-RELATED-RELATED"/>
    <property type="match status" value="1"/>
</dbReference>
<sequence length="362" mass="39238">MSAEDIRKLSGNKREWGVLIGRSWVYLFLIGEIIIFSLLGTGFFSAKNFQNIMVNSMTILLLAAGQTFVIITSGIDLSVGFVMGFASVVSAKMMVSFYAMGFPSGLAIISGVLITLLIGLLPGLLNGFLVTKMKVPPFIATFGMYGIAYGFSEIISYNVPITNLPPGVGDFGNGYLLYYLPGKFLSWFRQPAGLARAEIRELVPLVPNIFIISLLIILVFWFVLNRTQFGQHTFAIGGNVDAAQRAGINVDWHLMKIYMISSFFASLGGIMYVLRFVNGRADAGSVRMLDSVAAVVIGGASLYGGTGGMIGTIIGTFIIGVLETGMVNLGIPTFNKYIYVGVILIFAVLIDQFFPELVRKGD</sequence>
<dbReference type="AlphaFoldDB" id="A0A1V5SKF1"/>
<keyword evidence="8 11" id="KW-0472">Membrane</keyword>
<dbReference type="PANTHER" id="PTHR32196:SF71">
    <property type="entry name" value="AUTOINDUCER 2 IMPORT SYSTEM PERMEASE PROTEIN LSRD"/>
    <property type="match status" value="1"/>
</dbReference>
<comment type="subcellular location">
    <subcellularLocation>
        <location evidence="1">Cell membrane</location>
        <topology evidence="1">Multi-pass membrane protein</topology>
    </subcellularLocation>
</comment>
<dbReference type="GO" id="GO:0005886">
    <property type="term" value="C:plasma membrane"/>
    <property type="evidence" value="ECO:0007669"/>
    <property type="project" value="UniProtKB-SubCell"/>
</dbReference>
<dbReference type="InterPro" id="IPR001851">
    <property type="entry name" value="ABC_transp_permease"/>
</dbReference>
<comment type="subunit">
    <text evidence="2">The complex is composed of two ATP-binding proteins (LsrA), two transmembrane proteins (LsrC and LsrD) and a solute-binding protein (LsrB).</text>
</comment>
<dbReference type="GO" id="GO:0022857">
    <property type="term" value="F:transmembrane transporter activity"/>
    <property type="evidence" value="ECO:0007669"/>
    <property type="project" value="InterPro"/>
</dbReference>
<organism evidence="12">
    <name type="scientific">Candidatus Atribacter allofermentans</name>
    <dbReference type="NCBI Taxonomy" id="1852833"/>
    <lineage>
        <taxon>Bacteria</taxon>
        <taxon>Pseudomonadati</taxon>
        <taxon>Atribacterota</taxon>
        <taxon>Atribacteria</taxon>
        <taxon>Atribacterales</taxon>
        <taxon>Atribacteraceae</taxon>
        <taxon>Atribacter</taxon>
    </lineage>
</organism>
<keyword evidence="5" id="KW-0997">Cell inner membrane</keyword>
<evidence type="ECO:0000256" key="10">
    <source>
        <dbReference type="ARBA" id="ARBA00039381"/>
    </source>
</evidence>
<evidence type="ECO:0000256" key="4">
    <source>
        <dbReference type="ARBA" id="ARBA00022475"/>
    </source>
</evidence>
<comment type="function">
    <text evidence="9">Part of the ABC transporter complex LsrABCD involved in autoinducer 2 (AI-2) import. Probably responsible for the translocation of the substrate across the membrane.</text>
</comment>
<dbReference type="EMBL" id="MWBQ01000183">
    <property type="protein sequence ID" value="OQA55020.1"/>
    <property type="molecule type" value="Genomic_DNA"/>
</dbReference>
<feature type="transmembrane region" description="Helical" evidence="11">
    <location>
        <begin position="24"/>
        <end position="46"/>
    </location>
</feature>
<accession>A0A1V5SKF1</accession>
<dbReference type="CDD" id="cd06579">
    <property type="entry name" value="TM_PBP1_transp_AraH_like"/>
    <property type="match status" value="1"/>
</dbReference>
<evidence type="ECO:0000256" key="1">
    <source>
        <dbReference type="ARBA" id="ARBA00004651"/>
    </source>
</evidence>
<dbReference type="Pfam" id="PF02653">
    <property type="entry name" value="BPD_transp_2"/>
    <property type="match status" value="1"/>
</dbReference>
<evidence type="ECO:0000256" key="7">
    <source>
        <dbReference type="ARBA" id="ARBA00022989"/>
    </source>
</evidence>
<evidence type="ECO:0000256" key="5">
    <source>
        <dbReference type="ARBA" id="ARBA00022519"/>
    </source>
</evidence>
<keyword evidence="7 11" id="KW-1133">Transmembrane helix</keyword>
<evidence type="ECO:0000256" key="6">
    <source>
        <dbReference type="ARBA" id="ARBA00022692"/>
    </source>
</evidence>
<feature type="transmembrane region" description="Helical" evidence="11">
    <location>
        <begin position="106"/>
        <end position="129"/>
    </location>
</feature>
<keyword evidence="4" id="KW-1003">Cell membrane</keyword>
<evidence type="ECO:0000256" key="8">
    <source>
        <dbReference type="ARBA" id="ARBA00023136"/>
    </source>
</evidence>
<evidence type="ECO:0000256" key="2">
    <source>
        <dbReference type="ARBA" id="ARBA00011262"/>
    </source>
</evidence>
<feature type="transmembrane region" description="Helical" evidence="11">
    <location>
        <begin position="257"/>
        <end position="277"/>
    </location>
</feature>
<comment type="caution">
    <text evidence="12">The sequence shown here is derived from an EMBL/GenBank/DDBJ whole genome shotgun (WGS) entry which is preliminary data.</text>
</comment>
<name>A0A1V5SKF1_9BACT</name>
<proteinExistence type="predicted"/>
<gene>
    <name evidence="12" type="primary">rbsC_30</name>
    <name evidence="12" type="ORF">BWY41_01796</name>
</gene>
<dbReference type="Proteomes" id="UP000485569">
    <property type="component" value="Unassembled WGS sequence"/>
</dbReference>